<evidence type="ECO:0000313" key="2">
    <source>
        <dbReference type="EMBL" id="GAA5800386.1"/>
    </source>
</evidence>
<dbReference type="EMBL" id="BAABUJ010000015">
    <property type="protein sequence ID" value="GAA5800386.1"/>
    <property type="molecule type" value="Genomic_DNA"/>
</dbReference>
<comment type="caution">
    <text evidence="2">The sequence shown here is derived from an EMBL/GenBank/DDBJ whole genome shotgun (WGS) entry which is preliminary data.</text>
</comment>
<proteinExistence type="predicted"/>
<accession>A0ABP9Y052</accession>
<protein>
    <recommendedName>
        <fullName evidence="4">Transposase</fullName>
    </recommendedName>
</protein>
<gene>
    <name evidence="2" type="ORF">HPULCUR_005815</name>
</gene>
<name>A0ABP9Y052_9FUNG</name>
<keyword evidence="3" id="KW-1185">Reference proteome</keyword>
<feature type="region of interest" description="Disordered" evidence="1">
    <location>
        <begin position="81"/>
        <end position="100"/>
    </location>
</feature>
<dbReference type="Proteomes" id="UP001476247">
    <property type="component" value="Unassembled WGS sequence"/>
</dbReference>
<evidence type="ECO:0000256" key="1">
    <source>
        <dbReference type="SAM" id="MobiDB-lite"/>
    </source>
</evidence>
<reference evidence="2 3" key="1">
    <citation type="submission" date="2024-04" db="EMBL/GenBank/DDBJ databases">
        <title>genome sequences of Mucor flavus KT1a and Helicostylum pulchrum KT1b strains isolation_sourced from the surface of a dry-aged beef.</title>
        <authorList>
            <person name="Toyotome T."/>
            <person name="Hosono M."/>
            <person name="Torimaru M."/>
            <person name="Fukuda K."/>
            <person name="Mikami N."/>
        </authorList>
    </citation>
    <scope>NUCLEOTIDE SEQUENCE [LARGE SCALE GENOMIC DNA]</scope>
    <source>
        <strain evidence="2 3">KT1b</strain>
    </source>
</reference>
<evidence type="ECO:0000313" key="3">
    <source>
        <dbReference type="Proteomes" id="UP001476247"/>
    </source>
</evidence>
<organism evidence="2 3">
    <name type="scientific">Helicostylum pulchrum</name>
    <dbReference type="NCBI Taxonomy" id="562976"/>
    <lineage>
        <taxon>Eukaryota</taxon>
        <taxon>Fungi</taxon>
        <taxon>Fungi incertae sedis</taxon>
        <taxon>Mucoromycota</taxon>
        <taxon>Mucoromycotina</taxon>
        <taxon>Mucoromycetes</taxon>
        <taxon>Mucorales</taxon>
        <taxon>Mucorineae</taxon>
        <taxon>Mucoraceae</taxon>
        <taxon>Helicostylum</taxon>
    </lineage>
</organism>
<evidence type="ECO:0008006" key="4">
    <source>
        <dbReference type="Google" id="ProtNLM"/>
    </source>
</evidence>
<sequence>MNVLDKNEMKGFFIAMDNCRVHHSRFVIDAISGKEEKRIHRINKLNDQKLFNTLHKKFLKEKSRSTEDTLSFGNGFTIDHGENNYDPVPEDLDSDEERPTTFWEEDLDKWVCLYLRALGRSKPSATLTTPVAISGNG</sequence>